<dbReference type="EMBL" id="FQVH01000079">
    <property type="protein sequence ID" value="SHF94524.1"/>
    <property type="molecule type" value="Genomic_DNA"/>
</dbReference>
<evidence type="ECO:0000313" key="1">
    <source>
        <dbReference type="EMBL" id="SHF94524.1"/>
    </source>
</evidence>
<dbReference type="Proteomes" id="UP000184088">
    <property type="component" value="Unassembled WGS sequence"/>
</dbReference>
<dbReference type="AlphaFoldDB" id="A0A1M5FSY4"/>
<accession>A0A1M5FSY4</accession>
<keyword evidence="2" id="KW-1185">Reference proteome</keyword>
<organism evidence="1 2">
    <name type="scientific">Caldanaerobius fijiensis DSM 17918</name>
    <dbReference type="NCBI Taxonomy" id="1121256"/>
    <lineage>
        <taxon>Bacteria</taxon>
        <taxon>Bacillati</taxon>
        <taxon>Bacillota</taxon>
        <taxon>Clostridia</taxon>
        <taxon>Thermoanaerobacterales</taxon>
        <taxon>Thermoanaerobacteraceae</taxon>
        <taxon>Caldanaerobius</taxon>
    </lineage>
</organism>
<name>A0A1M5FSY4_9THEO</name>
<gene>
    <name evidence="1" type="ORF">SAMN02746089_02803</name>
</gene>
<dbReference type="OrthoDB" id="1947068at2"/>
<feature type="non-terminal residue" evidence="1">
    <location>
        <position position="1"/>
    </location>
</feature>
<sequence length="157" mass="17415">STAQVNYGQGTGANWGKPSYGGFDRLQKYGYNTHWNLTTDDPTPFTAIWGWDAVYGFVDSVMSRAEQFPPSGPTQPIDLGYEVYDPNGYKILNIAGIGNIAEVTYQYNVYGVNAGRRQPATGYDTRSRTIMLVKQDGKWKVAAYVGEGWLNNIIPTL</sequence>
<evidence type="ECO:0000313" key="2">
    <source>
        <dbReference type="Proteomes" id="UP000184088"/>
    </source>
</evidence>
<dbReference type="RefSeq" id="WP_159432438.1">
    <property type="nucleotide sequence ID" value="NZ_FQVH01000079.1"/>
</dbReference>
<reference evidence="1 2" key="1">
    <citation type="submission" date="2016-11" db="EMBL/GenBank/DDBJ databases">
        <authorList>
            <person name="Jaros S."/>
            <person name="Januszkiewicz K."/>
            <person name="Wedrychowicz H."/>
        </authorList>
    </citation>
    <scope>NUCLEOTIDE SEQUENCE [LARGE SCALE GENOMIC DNA]</scope>
    <source>
        <strain evidence="1 2">DSM 17918</strain>
    </source>
</reference>
<protein>
    <submittedName>
        <fullName evidence="1">Uncharacterized protein</fullName>
    </submittedName>
</protein>
<proteinExistence type="predicted"/>